<comment type="subcellular location">
    <subcellularLocation>
        <location evidence="1">Cell membrane</location>
        <topology evidence="1">Single-pass type II membrane protein</topology>
    </subcellularLocation>
</comment>
<dbReference type="FunFam" id="2.60.40.1910:FF:000005">
    <property type="entry name" value="Aminopeptidase"/>
    <property type="match status" value="1"/>
</dbReference>
<feature type="domain" description="ERAP1-like C-terminal" evidence="22">
    <location>
        <begin position="619"/>
        <end position="844"/>
    </location>
</feature>
<evidence type="ECO:0000256" key="12">
    <source>
        <dbReference type="ARBA" id="ARBA00022989"/>
    </source>
</evidence>
<evidence type="ECO:0000313" key="24">
    <source>
        <dbReference type="EMBL" id="NWQ82826.1"/>
    </source>
</evidence>
<dbReference type="PRINTS" id="PR00756">
    <property type="entry name" value="ALADIPTASE"/>
</dbReference>
<keyword evidence="8 18" id="KW-0479">Metal-binding</keyword>
<evidence type="ECO:0000256" key="3">
    <source>
        <dbReference type="ARBA" id="ARBA00011738"/>
    </source>
</evidence>
<dbReference type="InterPro" id="IPR014782">
    <property type="entry name" value="Peptidase_M1_dom"/>
</dbReference>
<sequence>MAAGFFISKSVGIVAIVLGLGAVATIIALSVVYAQEKNKVTNAGTADTTTTATNTTATTTAATAGPSEAWNQWRLPMTLMPESYEVTLQPFLKPKDNSTYIFKGNSSVVFLCVKATNLILIHSNKLNYTQQGAFLTSLQALDGSSVPPIARTWLETPTQYLVVQLEAPLQEGQRYRLVSNFTGELADDLAGFYRSEYVDESGVRRVVATTQMQAADARKAFPCFDEPAMKANFTVTLIHPSDHQAISNMPPRSTWQQEINGEMWNITEFETTPKMSTYLLAFIVSQFSYVQNIPHNVLIRIWGRPEAIAAGQGEYALQVTGSILRFFEEYYNTSYPLPKSDQVGLPDFNAGAMENWGLVTYRENSLLYDNTYSSIGNKERVVTVIAHELAHQWFGNLVTLRWWNDLWLNEGFASYVEYLGADKAENSWGIKDLMVLNEVYTVMATDALTTSHPLSFREDEINTPAQISEVFDSIAYSKGASVLRMLSDFLTEDVFKKGLQSYLHTFAYGNTIYTDLWLHLQEAVRKNNVSLPDTISNIMDRWTLQMGFPVVTVDTNTGTVTQKHFLLDPMSEVQRPSIFNYTWIVPITWMTSETVGADRYWLTQVSATNEQFRVSSPNWLLLNLNVSGYFCVNYNQENWDRLLGQLSGNPQAIPVMNRAQIINDAFNLARAKYVNVTLALDTTRFLSRETEYMPWAVALNNLHYFKLMFDRSEVFGVMTKYIQQQVTPLFNYYKNITHDWANRPSGLTDQYNEINAISTACSYGITECQQLATTYFNEWRQNVTKNPVPPNLRSSIYCSMVATGGEEAWAFIWDRFREATVVSEADKLRTALTCSPHPWILNRWVRGPGWVLWLCPSCPLTWYCSPRYLQYTLDPSKIRKQDATSTINSIASNVVGQPLAWDFIRGNWRMLFSQYGGGSFSFSRLILAVTQRFSTEYELQQLEQFKADNQDIGFGSGTRALEQALERTRTNINWVKENQATVLAWFQSATATT</sequence>
<feature type="active site" description="Proton acceptor" evidence="17">
    <location>
        <position position="388"/>
    </location>
</feature>
<evidence type="ECO:0000256" key="1">
    <source>
        <dbReference type="ARBA" id="ARBA00004401"/>
    </source>
</evidence>
<evidence type="ECO:0000313" key="25">
    <source>
        <dbReference type="Proteomes" id="UP000530263"/>
    </source>
</evidence>
<feature type="domain" description="Peptidase M1 membrane alanine aminopeptidase" evidence="21">
    <location>
        <begin position="315"/>
        <end position="542"/>
    </location>
</feature>
<proteinExistence type="inferred from homology"/>
<keyword evidence="11" id="KW-0735">Signal-anchor</keyword>
<dbReference type="Pfam" id="PF01433">
    <property type="entry name" value="Peptidase_M1"/>
    <property type="match status" value="1"/>
</dbReference>
<keyword evidence="25" id="KW-1185">Reference proteome</keyword>
<feature type="domain" description="ERAP1-like C-terminal" evidence="22">
    <location>
        <begin position="867"/>
        <end position="969"/>
    </location>
</feature>
<evidence type="ECO:0000259" key="21">
    <source>
        <dbReference type="Pfam" id="PF01433"/>
    </source>
</evidence>
<evidence type="ECO:0000256" key="10">
    <source>
        <dbReference type="ARBA" id="ARBA00022833"/>
    </source>
</evidence>
<keyword evidence="14 20" id="KW-0472">Membrane</keyword>
<evidence type="ECO:0000256" key="8">
    <source>
        <dbReference type="ARBA" id="ARBA00022723"/>
    </source>
</evidence>
<dbReference type="Gene3D" id="1.10.390.10">
    <property type="entry name" value="Neutral Protease Domain 2"/>
    <property type="match status" value="1"/>
</dbReference>
<evidence type="ECO:0000256" key="11">
    <source>
        <dbReference type="ARBA" id="ARBA00022968"/>
    </source>
</evidence>
<dbReference type="FunFam" id="1.10.390.10:FF:000016">
    <property type="entry name" value="Glutamyl aminopeptidase"/>
    <property type="match status" value="1"/>
</dbReference>
<evidence type="ECO:0000256" key="13">
    <source>
        <dbReference type="ARBA" id="ARBA00023049"/>
    </source>
</evidence>
<keyword evidence="13 20" id="KW-0482">Metalloprotease</keyword>
<feature type="binding site" evidence="18">
    <location>
        <position position="410"/>
    </location>
    <ligand>
        <name>Zn(2+)</name>
        <dbReference type="ChEBI" id="CHEBI:29105"/>
        <note>catalytic</note>
    </ligand>
</feature>
<evidence type="ECO:0000256" key="7">
    <source>
        <dbReference type="ARBA" id="ARBA00022692"/>
    </source>
</evidence>
<dbReference type="InterPro" id="IPR034016">
    <property type="entry name" value="M1_APN-typ"/>
</dbReference>
<dbReference type="OrthoDB" id="510539at2759"/>
<evidence type="ECO:0000256" key="6">
    <source>
        <dbReference type="ARBA" id="ARBA00022670"/>
    </source>
</evidence>
<dbReference type="PANTHER" id="PTHR11533:SF172">
    <property type="entry name" value="AMINOPEPTIDASE N"/>
    <property type="match status" value="1"/>
</dbReference>
<dbReference type="CDD" id="cd09601">
    <property type="entry name" value="M1_APN-Q_like"/>
    <property type="match status" value="1"/>
</dbReference>
<dbReference type="GO" id="GO:0006508">
    <property type="term" value="P:proteolysis"/>
    <property type="evidence" value="ECO:0007669"/>
    <property type="project" value="UniProtKB-KW"/>
</dbReference>
<feature type="binding site" evidence="18">
    <location>
        <position position="387"/>
    </location>
    <ligand>
        <name>Zn(2+)</name>
        <dbReference type="ChEBI" id="CHEBI:29105"/>
        <note>catalytic</note>
    </ligand>
</feature>
<reference evidence="24 25" key="1">
    <citation type="submission" date="2019-09" db="EMBL/GenBank/DDBJ databases">
        <title>Bird 10,000 Genomes (B10K) Project - Family phase.</title>
        <authorList>
            <person name="Zhang G."/>
        </authorList>
    </citation>
    <scope>NUCLEOTIDE SEQUENCE [LARGE SCALE GENOMIC DNA]</scope>
    <source>
        <strain evidence="24">B10K-DU-021-26</strain>
        <tissue evidence="24">Mixed tissue sample</tissue>
    </source>
</reference>
<keyword evidence="15" id="KW-1015">Disulfide bond</keyword>
<evidence type="ECO:0000256" key="9">
    <source>
        <dbReference type="ARBA" id="ARBA00022801"/>
    </source>
</evidence>
<evidence type="ECO:0000259" key="22">
    <source>
        <dbReference type="Pfam" id="PF11838"/>
    </source>
</evidence>
<feature type="transmembrane region" description="Helical" evidence="20">
    <location>
        <begin position="12"/>
        <end position="33"/>
    </location>
</feature>
<dbReference type="EMBL" id="VYZG01002641">
    <property type="protein sequence ID" value="NWQ82826.1"/>
    <property type="molecule type" value="Genomic_DNA"/>
</dbReference>
<dbReference type="GO" id="GO:0005886">
    <property type="term" value="C:plasma membrane"/>
    <property type="evidence" value="ECO:0007669"/>
    <property type="project" value="UniProtKB-SubCell"/>
</dbReference>
<dbReference type="Gene3D" id="1.25.50.20">
    <property type="match status" value="1"/>
</dbReference>
<dbReference type="Proteomes" id="UP000530263">
    <property type="component" value="Unassembled WGS sequence"/>
</dbReference>
<evidence type="ECO:0000256" key="19">
    <source>
        <dbReference type="PIRSR" id="PIRSR634016-4"/>
    </source>
</evidence>
<dbReference type="AlphaFoldDB" id="A0A7K4SAJ7"/>
<gene>
    <name evidence="24" type="primary">Anpep</name>
    <name evidence="24" type="ORF">COLPIC_R11641</name>
</gene>
<evidence type="ECO:0000256" key="2">
    <source>
        <dbReference type="ARBA" id="ARBA00010136"/>
    </source>
</evidence>
<dbReference type="InterPro" id="IPR001930">
    <property type="entry name" value="Peptidase_M1"/>
</dbReference>
<comment type="cofactor">
    <cofactor evidence="18 20">
        <name>Zn(2+)</name>
        <dbReference type="ChEBI" id="CHEBI:29105"/>
    </cofactor>
    <text evidence="18 20">Binds 1 zinc ion per subunit.</text>
</comment>
<dbReference type="GO" id="GO:0005737">
    <property type="term" value="C:cytoplasm"/>
    <property type="evidence" value="ECO:0007669"/>
    <property type="project" value="TreeGrafter"/>
</dbReference>
<accession>A0A7K4SAJ7</accession>
<feature type="binding site" evidence="18">
    <location>
        <position position="391"/>
    </location>
    <ligand>
        <name>Zn(2+)</name>
        <dbReference type="ChEBI" id="CHEBI:29105"/>
        <note>catalytic</note>
    </ligand>
</feature>
<dbReference type="SUPFAM" id="SSF55486">
    <property type="entry name" value="Metalloproteases ('zincins'), catalytic domain"/>
    <property type="match status" value="1"/>
</dbReference>
<comment type="similarity">
    <text evidence="2 20">Belongs to the peptidase M1 family.</text>
</comment>
<evidence type="ECO:0000256" key="17">
    <source>
        <dbReference type="PIRSR" id="PIRSR634016-1"/>
    </source>
</evidence>
<comment type="subunit">
    <text evidence="3">Homodimer.</text>
</comment>
<dbReference type="PANTHER" id="PTHR11533">
    <property type="entry name" value="PROTEASE M1 ZINC METALLOPROTEASE"/>
    <property type="match status" value="1"/>
</dbReference>
<dbReference type="GO" id="GO:0043171">
    <property type="term" value="P:peptide catabolic process"/>
    <property type="evidence" value="ECO:0007669"/>
    <property type="project" value="TreeGrafter"/>
</dbReference>
<keyword evidence="16" id="KW-0325">Glycoprotein</keyword>
<dbReference type="Pfam" id="PF11838">
    <property type="entry name" value="ERAP1_C"/>
    <property type="match status" value="2"/>
</dbReference>
<dbReference type="SUPFAM" id="SSF63737">
    <property type="entry name" value="Leukotriene A4 hydrolase N-terminal domain"/>
    <property type="match status" value="1"/>
</dbReference>
<keyword evidence="9 20" id="KW-0378">Hydrolase</keyword>
<comment type="caution">
    <text evidence="24">The sequence shown here is derived from an EMBL/GenBank/DDBJ whole genome shotgun (WGS) entry which is preliminary data.</text>
</comment>
<name>A0A7K4SAJ7_COLPI</name>
<dbReference type="Gene3D" id="2.60.40.1910">
    <property type="match status" value="1"/>
</dbReference>
<evidence type="ECO:0000259" key="23">
    <source>
        <dbReference type="Pfam" id="PF17900"/>
    </source>
</evidence>
<dbReference type="InterPro" id="IPR024571">
    <property type="entry name" value="ERAP1-like_C_dom"/>
</dbReference>
<keyword evidence="7 20" id="KW-0812">Transmembrane</keyword>
<feature type="domain" description="Aminopeptidase N-like N-terminal" evidence="23">
    <location>
        <begin position="81"/>
        <end position="279"/>
    </location>
</feature>
<evidence type="ECO:0000256" key="5">
    <source>
        <dbReference type="ARBA" id="ARBA00022475"/>
    </source>
</evidence>
<dbReference type="FunFam" id="1.25.50.20:FF:000001">
    <property type="entry name" value="Aminopeptidase"/>
    <property type="match status" value="1"/>
</dbReference>
<feature type="non-terminal residue" evidence="24">
    <location>
        <position position="1"/>
    </location>
</feature>
<evidence type="ECO:0000256" key="14">
    <source>
        <dbReference type="ARBA" id="ARBA00023136"/>
    </source>
</evidence>
<dbReference type="InterPro" id="IPR027268">
    <property type="entry name" value="Peptidase_M4/M1_CTD_sf"/>
</dbReference>
<evidence type="ECO:0000256" key="16">
    <source>
        <dbReference type="ARBA" id="ARBA00023180"/>
    </source>
</evidence>
<dbReference type="Pfam" id="PF17900">
    <property type="entry name" value="Peptidase_M1_N"/>
    <property type="match status" value="1"/>
</dbReference>
<dbReference type="EC" id="3.4.11.-" evidence="20"/>
<dbReference type="GO" id="GO:0008270">
    <property type="term" value="F:zinc ion binding"/>
    <property type="evidence" value="ECO:0007669"/>
    <property type="project" value="UniProtKB-UniRule"/>
</dbReference>
<keyword evidence="5" id="KW-1003">Cell membrane</keyword>
<dbReference type="InterPro" id="IPR045357">
    <property type="entry name" value="Aminopeptidase_N-like_N"/>
</dbReference>
<evidence type="ECO:0000256" key="15">
    <source>
        <dbReference type="ARBA" id="ARBA00023157"/>
    </source>
</evidence>
<dbReference type="FunFam" id="2.60.40.1730:FF:000001">
    <property type="entry name" value="Leucyl-cystinyl aminopeptidase"/>
    <property type="match status" value="1"/>
</dbReference>
<dbReference type="GO" id="GO:0070006">
    <property type="term" value="F:metalloaminopeptidase activity"/>
    <property type="evidence" value="ECO:0007669"/>
    <property type="project" value="TreeGrafter"/>
</dbReference>
<evidence type="ECO:0000256" key="18">
    <source>
        <dbReference type="PIRSR" id="PIRSR634016-3"/>
    </source>
</evidence>
<keyword evidence="6 20" id="KW-0645">Protease</keyword>
<dbReference type="InterPro" id="IPR050344">
    <property type="entry name" value="Peptidase_M1_aminopeptidases"/>
</dbReference>
<dbReference type="Gene3D" id="2.60.40.1730">
    <property type="entry name" value="tricorn interacting facor f3 domain"/>
    <property type="match status" value="1"/>
</dbReference>
<keyword evidence="10 18" id="KW-0862">Zinc</keyword>
<keyword evidence="4 20" id="KW-0031">Aminopeptidase</keyword>
<organism evidence="24 25">
    <name type="scientific">Columbina picui</name>
    <name type="common">Picui ground-dove</name>
    <dbReference type="NCBI Taxonomy" id="115618"/>
    <lineage>
        <taxon>Eukaryota</taxon>
        <taxon>Metazoa</taxon>
        <taxon>Chordata</taxon>
        <taxon>Craniata</taxon>
        <taxon>Vertebrata</taxon>
        <taxon>Euteleostomi</taxon>
        <taxon>Archelosauria</taxon>
        <taxon>Archosauria</taxon>
        <taxon>Dinosauria</taxon>
        <taxon>Saurischia</taxon>
        <taxon>Theropoda</taxon>
        <taxon>Coelurosauria</taxon>
        <taxon>Aves</taxon>
        <taxon>Neognathae</taxon>
        <taxon>Neoaves</taxon>
        <taxon>Columbimorphae</taxon>
        <taxon>Columbiformes</taxon>
        <taxon>Columbidae</taxon>
        <taxon>Columbina</taxon>
    </lineage>
</organism>
<feature type="non-terminal residue" evidence="24">
    <location>
        <position position="993"/>
    </location>
</feature>
<dbReference type="GO" id="GO:0005615">
    <property type="term" value="C:extracellular space"/>
    <property type="evidence" value="ECO:0007669"/>
    <property type="project" value="TreeGrafter"/>
</dbReference>
<keyword evidence="12 20" id="KW-1133">Transmembrane helix</keyword>
<evidence type="ECO:0000256" key="4">
    <source>
        <dbReference type="ARBA" id="ARBA00022438"/>
    </source>
</evidence>
<dbReference type="InterPro" id="IPR042097">
    <property type="entry name" value="Aminopeptidase_N-like_N_sf"/>
</dbReference>
<dbReference type="GO" id="GO:0042277">
    <property type="term" value="F:peptide binding"/>
    <property type="evidence" value="ECO:0007669"/>
    <property type="project" value="TreeGrafter"/>
</dbReference>
<feature type="site" description="Transition state stabilizer" evidence="19">
    <location>
        <position position="476"/>
    </location>
</feature>
<evidence type="ECO:0000256" key="20">
    <source>
        <dbReference type="RuleBase" id="RU364040"/>
    </source>
</evidence>
<protein>
    <recommendedName>
        <fullName evidence="20">Aminopeptidase</fullName>
        <ecNumber evidence="20">3.4.11.-</ecNumber>
    </recommendedName>
</protein>